<feature type="region of interest" description="Disordered" evidence="2">
    <location>
        <begin position="12"/>
        <end position="34"/>
    </location>
</feature>
<protein>
    <submittedName>
        <fullName evidence="3">Uncharacterized protein</fullName>
    </submittedName>
</protein>
<proteinExistence type="predicted"/>
<evidence type="ECO:0000256" key="1">
    <source>
        <dbReference type="SAM" id="Coils"/>
    </source>
</evidence>
<organism evidence="3 4">
    <name type="scientific">Artemia franciscana</name>
    <name type="common">Brine shrimp</name>
    <name type="synonym">Artemia sanfranciscana</name>
    <dbReference type="NCBI Taxonomy" id="6661"/>
    <lineage>
        <taxon>Eukaryota</taxon>
        <taxon>Metazoa</taxon>
        <taxon>Ecdysozoa</taxon>
        <taxon>Arthropoda</taxon>
        <taxon>Crustacea</taxon>
        <taxon>Branchiopoda</taxon>
        <taxon>Anostraca</taxon>
        <taxon>Artemiidae</taxon>
        <taxon>Artemia</taxon>
    </lineage>
</organism>
<comment type="caution">
    <text evidence="3">The sequence shown here is derived from an EMBL/GenBank/DDBJ whole genome shotgun (WGS) entry which is preliminary data.</text>
</comment>
<evidence type="ECO:0000313" key="4">
    <source>
        <dbReference type="Proteomes" id="UP001187531"/>
    </source>
</evidence>
<feature type="region of interest" description="Disordered" evidence="2">
    <location>
        <begin position="115"/>
        <end position="135"/>
    </location>
</feature>
<keyword evidence="1" id="KW-0175">Coiled coil</keyword>
<keyword evidence="4" id="KW-1185">Reference proteome</keyword>
<feature type="compositionally biased region" description="Basic and acidic residues" evidence="2">
    <location>
        <begin position="57"/>
        <end position="66"/>
    </location>
</feature>
<dbReference type="AlphaFoldDB" id="A0AA88HZN0"/>
<evidence type="ECO:0000313" key="3">
    <source>
        <dbReference type="EMBL" id="KAK2713687.1"/>
    </source>
</evidence>
<dbReference type="EMBL" id="JAVRJZ010000014">
    <property type="protein sequence ID" value="KAK2713687.1"/>
    <property type="molecule type" value="Genomic_DNA"/>
</dbReference>
<name>A0AA88HZN0_ARTSF</name>
<gene>
    <name evidence="3" type="ORF">QYM36_009533</name>
</gene>
<reference evidence="3" key="1">
    <citation type="submission" date="2023-07" db="EMBL/GenBank/DDBJ databases">
        <title>Chromosome-level genome assembly of Artemia franciscana.</title>
        <authorList>
            <person name="Jo E."/>
        </authorList>
    </citation>
    <scope>NUCLEOTIDE SEQUENCE</scope>
    <source>
        <tissue evidence="3">Whole body</tissue>
    </source>
</reference>
<sequence length="290" mass="34059">MLPKSLSELKEYMNKGSNSRSEASQVLPITDGHVETSDFQDIQTIKVEPIEKDKFQFTMPDEKQGKSESVVPSGKKTAESVTPMNCIFSSEFDKLLEWKKRIDRKLEETYSELDRLTEEETEGTENLKSAEFENEEKFAANSQKRVFLLRIEGQIQEKTHAINRLIQDISKERENYDKLDAEYRTKMELLADMNKRGGKASTWDKELKENLAEVEIEKQKLRRKKEELEALRNAQVEKILKQEEEIKNRIERSEEKIKQMPERNTQERIIKKRLIAKLKQAYLKLKQAKS</sequence>
<feature type="compositionally biased region" description="Polar residues" evidence="2">
    <location>
        <begin position="15"/>
        <end position="24"/>
    </location>
</feature>
<feature type="region of interest" description="Disordered" evidence="2">
    <location>
        <begin position="57"/>
        <end position="77"/>
    </location>
</feature>
<dbReference type="Proteomes" id="UP001187531">
    <property type="component" value="Unassembled WGS sequence"/>
</dbReference>
<evidence type="ECO:0000256" key="2">
    <source>
        <dbReference type="SAM" id="MobiDB-lite"/>
    </source>
</evidence>
<accession>A0AA88HZN0</accession>
<feature type="coiled-coil region" evidence="1">
    <location>
        <begin position="155"/>
        <end position="263"/>
    </location>
</feature>